<dbReference type="EMBL" id="JBFCZG010000007">
    <property type="protein sequence ID" value="KAL3420320.1"/>
    <property type="molecule type" value="Genomic_DNA"/>
</dbReference>
<gene>
    <name evidence="2" type="ORF">PVAG01_08819</name>
</gene>
<name>A0ABR4PAK8_9HELO</name>
<protein>
    <recommendedName>
        <fullName evidence="1">F-box domain-containing protein</fullName>
    </recommendedName>
</protein>
<evidence type="ECO:0000313" key="3">
    <source>
        <dbReference type="Proteomes" id="UP001629113"/>
    </source>
</evidence>
<feature type="domain" description="F-box" evidence="1">
    <location>
        <begin position="26"/>
        <end position="71"/>
    </location>
</feature>
<sequence length="177" mass="20925">MKSRYPRMWVPIKIPHKILDAPPDLSAPLLQLPTEILALIFNHADDTDRLCLALASRFLLRLSSSLNIKTLVAKEHYLACSCNKVEDILRRLKPLNRRGKPSKAWIICLDCSRYRPARKSYWKKWQVDRQEESFMPRIESLRSGWFMDRIEFWNSGSSTQCPECWLQECNEEFRSLR</sequence>
<reference evidence="2 3" key="1">
    <citation type="submission" date="2024-06" db="EMBL/GenBank/DDBJ databases">
        <title>Complete genome of Phlyctema vagabunda strain 19-DSS-EL-015.</title>
        <authorList>
            <person name="Fiorenzani C."/>
        </authorList>
    </citation>
    <scope>NUCLEOTIDE SEQUENCE [LARGE SCALE GENOMIC DNA]</scope>
    <source>
        <strain evidence="2 3">19-DSS-EL-015</strain>
    </source>
</reference>
<dbReference type="Proteomes" id="UP001629113">
    <property type="component" value="Unassembled WGS sequence"/>
</dbReference>
<comment type="caution">
    <text evidence="2">The sequence shown here is derived from an EMBL/GenBank/DDBJ whole genome shotgun (WGS) entry which is preliminary data.</text>
</comment>
<keyword evidence="3" id="KW-1185">Reference proteome</keyword>
<evidence type="ECO:0000259" key="1">
    <source>
        <dbReference type="PROSITE" id="PS50181"/>
    </source>
</evidence>
<proteinExistence type="predicted"/>
<organism evidence="2 3">
    <name type="scientific">Phlyctema vagabunda</name>
    <dbReference type="NCBI Taxonomy" id="108571"/>
    <lineage>
        <taxon>Eukaryota</taxon>
        <taxon>Fungi</taxon>
        <taxon>Dikarya</taxon>
        <taxon>Ascomycota</taxon>
        <taxon>Pezizomycotina</taxon>
        <taxon>Leotiomycetes</taxon>
        <taxon>Helotiales</taxon>
        <taxon>Dermateaceae</taxon>
        <taxon>Phlyctema</taxon>
    </lineage>
</organism>
<dbReference type="PROSITE" id="PS50181">
    <property type="entry name" value="FBOX"/>
    <property type="match status" value="1"/>
</dbReference>
<dbReference type="CDD" id="cd09917">
    <property type="entry name" value="F-box_SF"/>
    <property type="match status" value="1"/>
</dbReference>
<accession>A0ABR4PAK8</accession>
<dbReference type="Pfam" id="PF00646">
    <property type="entry name" value="F-box"/>
    <property type="match status" value="1"/>
</dbReference>
<dbReference type="InterPro" id="IPR001810">
    <property type="entry name" value="F-box_dom"/>
</dbReference>
<evidence type="ECO:0000313" key="2">
    <source>
        <dbReference type="EMBL" id="KAL3420320.1"/>
    </source>
</evidence>